<dbReference type="PROSITE" id="PS51000">
    <property type="entry name" value="HTH_DEOR_2"/>
    <property type="match status" value="1"/>
</dbReference>
<dbReference type="PANTHER" id="PTHR30363">
    <property type="entry name" value="HTH-TYPE TRANSCRIPTIONAL REGULATOR SRLR-RELATED"/>
    <property type="match status" value="1"/>
</dbReference>
<evidence type="ECO:0000313" key="7">
    <source>
        <dbReference type="EMBL" id="OAP87094.1"/>
    </source>
</evidence>
<keyword evidence="3" id="KW-0805">Transcription regulation</keyword>
<dbReference type="PANTHER" id="PTHR30363:SF4">
    <property type="entry name" value="GLYCEROL-3-PHOSPHATE REGULON REPRESSOR"/>
    <property type="match status" value="1"/>
</dbReference>
<name>A0A179B7U8_9ACTO</name>
<dbReference type="InterPro" id="IPR014036">
    <property type="entry name" value="DeoR-like_C"/>
</dbReference>
<dbReference type="PRINTS" id="PR00037">
    <property type="entry name" value="HTHLACR"/>
</dbReference>
<dbReference type="AlphaFoldDB" id="A0A179B7U8"/>
<evidence type="ECO:0000256" key="1">
    <source>
        <dbReference type="ARBA" id="ARBA00021390"/>
    </source>
</evidence>
<organism evidence="7 8">
    <name type="scientific">Peptidiphaga gingivicola</name>
    <dbReference type="NCBI Taxonomy" id="2741497"/>
    <lineage>
        <taxon>Bacteria</taxon>
        <taxon>Bacillati</taxon>
        <taxon>Actinomycetota</taxon>
        <taxon>Actinomycetes</taxon>
        <taxon>Actinomycetales</taxon>
        <taxon>Actinomycetaceae</taxon>
        <taxon>Peptidiphaga</taxon>
    </lineage>
</organism>
<keyword evidence="8" id="KW-1185">Reference proteome</keyword>
<dbReference type="Gene3D" id="1.10.10.10">
    <property type="entry name" value="Winged helix-like DNA-binding domain superfamily/Winged helix DNA-binding domain"/>
    <property type="match status" value="1"/>
</dbReference>
<dbReference type="InterPro" id="IPR036390">
    <property type="entry name" value="WH_DNA-bd_sf"/>
</dbReference>
<dbReference type="SUPFAM" id="SSF100950">
    <property type="entry name" value="NagB/RpiA/CoA transferase-like"/>
    <property type="match status" value="1"/>
</dbReference>
<dbReference type="InterPro" id="IPR001034">
    <property type="entry name" value="DeoR_HTH"/>
</dbReference>
<accession>A0A179B7U8</accession>
<evidence type="ECO:0000256" key="5">
    <source>
        <dbReference type="ARBA" id="ARBA00024937"/>
    </source>
</evidence>
<evidence type="ECO:0000256" key="4">
    <source>
        <dbReference type="ARBA" id="ARBA00023163"/>
    </source>
</evidence>
<dbReference type="Pfam" id="PF08220">
    <property type="entry name" value="HTH_DeoR"/>
    <property type="match status" value="1"/>
</dbReference>
<dbReference type="SMART" id="SM01134">
    <property type="entry name" value="DeoRC"/>
    <property type="match status" value="1"/>
</dbReference>
<dbReference type="OrthoDB" id="7688673at2"/>
<comment type="caution">
    <text evidence="7">The sequence shown here is derived from an EMBL/GenBank/DDBJ whole genome shotgun (WGS) entry which is preliminary data.</text>
</comment>
<keyword evidence="2" id="KW-0678">Repressor</keyword>
<sequence length="243" mass="25360">MRALNGTEAVSVTALARLTGVSAVTIRRDLTELAHEGLVTRVHGGALRSPKRGTAHPFPLRKTQDLEAKHLLAKATARLIDDGESVILDNGTTCDLVAENLAGRDITVLALSLRAAVTLAEAPGVRVVVPGGAVETASLAMLASPVIDVVRDFRADVAVLGACAASVANGLTCINPSDATLKRNILQSAARAILPATPRKLTRSSVHRFGTLEDLADLLTTSDIPEESLVDLRSSGVPITICD</sequence>
<evidence type="ECO:0000256" key="2">
    <source>
        <dbReference type="ARBA" id="ARBA00022491"/>
    </source>
</evidence>
<dbReference type="GO" id="GO:0003700">
    <property type="term" value="F:DNA-binding transcription factor activity"/>
    <property type="evidence" value="ECO:0007669"/>
    <property type="project" value="InterPro"/>
</dbReference>
<dbReference type="InterPro" id="IPR037171">
    <property type="entry name" value="NagB/RpiA_transferase-like"/>
</dbReference>
<dbReference type="Proteomes" id="UP000078368">
    <property type="component" value="Unassembled WGS sequence"/>
</dbReference>
<gene>
    <name evidence="7" type="ORF">A4H34_04665</name>
</gene>
<evidence type="ECO:0000313" key="8">
    <source>
        <dbReference type="Proteomes" id="UP000078368"/>
    </source>
</evidence>
<dbReference type="STRING" id="1823756.A4H34_04665"/>
<reference evidence="7 8" key="1">
    <citation type="submission" date="2016-04" db="EMBL/GenBank/DDBJ databases">
        <title>Peptidophaga gingivicola gen. nov., sp. nov., isolated from human subgingival plaque.</title>
        <authorList>
            <person name="Beall C.J."/>
            <person name="Mokrzan E.M."/>
            <person name="Griffen A.L."/>
            <person name="Leys E.J."/>
        </authorList>
    </citation>
    <scope>NUCLEOTIDE SEQUENCE [LARGE SCALE GENOMIC DNA]</scope>
    <source>
        <strain evidence="7 8">BA112</strain>
    </source>
</reference>
<protein>
    <recommendedName>
        <fullName evidence="1">Lactose phosphotransferase system repressor</fullName>
    </recommendedName>
</protein>
<dbReference type="Pfam" id="PF00455">
    <property type="entry name" value="DeoRC"/>
    <property type="match status" value="1"/>
</dbReference>
<dbReference type="EMBL" id="LVZK01000001">
    <property type="protein sequence ID" value="OAP87094.1"/>
    <property type="molecule type" value="Genomic_DNA"/>
</dbReference>
<keyword evidence="4" id="KW-0804">Transcription</keyword>
<dbReference type="SMART" id="SM00420">
    <property type="entry name" value="HTH_DEOR"/>
    <property type="match status" value="1"/>
</dbReference>
<dbReference type="InterPro" id="IPR050313">
    <property type="entry name" value="Carb_Metab_HTH_regulators"/>
</dbReference>
<comment type="function">
    <text evidence="5">Repressor of the lactose catabolism operon. Galactose-6-phosphate is the inducer.</text>
</comment>
<feature type="domain" description="HTH deoR-type" evidence="6">
    <location>
        <begin position="1"/>
        <end position="48"/>
    </location>
</feature>
<dbReference type="SUPFAM" id="SSF46785">
    <property type="entry name" value="Winged helix' DNA-binding domain"/>
    <property type="match status" value="1"/>
</dbReference>
<proteinExistence type="predicted"/>
<dbReference type="Gene3D" id="3.40.50.1360">
    <property type="match status" value="1"/>
</dbReference>
<evidence type="ECO:0000256" key="3">
    <source>
        <dbReference type="ARBA" id="ARBA00023015"/>
    </source>
</evidence>
<dbReference type="InterPro" id="IPR036388">
    <property type="entry name" value="WH-like_DNA-bd_sf"/>
</dbReference>
<evidence type="ECO:0000259" key="6">
    <source>
        <dbReference type="PROSITE" id="PS51000"/>
    </source>
</evidence>